<evidence type="ECO:0000259" key="1">
    <source>
        <dbReference type="Pfam" id="PF00534"/>
    </source>
</evidence>
<comment type="caution">
    <text evidence="3">The sequence shown here is derived from an EMBL/GenBank/DDBJ whole genome shotgun (WGS) entry which is preliminary data.</text>
</comment>
<evidence type="ECO:0000313" key="4">
    <source>
        <dbReference type="Proteomes" id="UP000854059"/>
    </source>
</evidence>
<gene>
    <name evidence="3" type="ORF">DL968_01195</name>
</gene>
<reference evidence="3" key="1">
    <citation type="submission" date="2018-05" db="EMBL/GenBank/DDBJ databases">
        <authorList>
            <person name="Ashton P.M."/>
            <person name="Dallman T."/>
            <person name="Nair S."/>
            <person name="De Pinna E."/>
            <person name="Peters T."/>
            <person name="Grant K."/>
        </authorList>
    </citation>
    <scope>NUCLEOTIDE SEQUENCE</scope>
    <source>
        <strain evidence="3">412057</strain>
    </source>
</reference>
<dbReference type="PANTHER" id="PTHR12526">
    <property type="entry name" value="GLYCOSYLTRANSFERASE"/>
    <property type="match status" value="1"/>
</dbReference>
<feature type="domain" description="Glycosyl transferase family 1" evidence="1">
    <location>
        <begin position="193"/>
        <end position="348"/>
    </location>
</feature>
<dbReference type="Proteomes" id="UP000854059">
    <property type="component" value="Unassembled WGS sequence"/>
</dbReference>
<sequence length="374" mass="41499">MKKIVFIINNVDFLISHRLPILLEAQKNGFQVHVIAPNSRNNELLKKHKIMGHDLFLSRGGNNPFYDLFTLLQLTKILKSLKPDLVHLVTIKPTLYGGIAARIAKVPHVVAAVSGLGTVFLSRGIISGLRRLLVTTLYHSALKHKRIRVIFQNPDDRELLVSAGILKVSNSCLIRGSGVDLREYPYLPEKVHGKTVVMASRLLRDKGVYEFIEAARLLKQRNVEADIRIIGSPDTCNPTSITEAEISKWASENIVEFCGFRSDIAKQYSNANVICLPSYREGLPKCLVEAAACGRAVVTTDVPGCRDAIVANVTGMLVAVRDPVSLADAIEFLLKNPDERIKMGKAGRLLAENEYSIEHIVNQHLSIYNDLIHS</sequence>
<dbReference type="AlphaFoldDB" id="A0AAN3T5I8"/>
<organism evidence="3 4">
    <name type="scientific">Escherichia coli</name>
    <dbReference type="NCBI Taxonomy" id="562"/>
    <lineage>
        <taxon>Bacteria</taxon>
        <taxon>Pseudomonadati</taxon>
        <taxon>Pseudomonadota</taxon>
        <taxon>Gammaproteobacteria</taxon>
        <taxon>Enterobacterales</taxon>
        <taxon>Enterobacteriaceae</taxon>
        <taxon>Escherichia</taxon>
    </lineage>
</organism>
<dbReference type="GO" id="GO:0016757">
    <property type="term" value="F:glycosyltransferase activity"/>
    <property type="evidence" value="ECO:0007669"/>
    <property type="project" value="InterPro"/>
</dbReference>
<dbReference type="Pfam" id="PF00534">
    <property type="entry name" value="Glycos_transf_1"/>
    <property type="match status" value="1"/>
</dbReference>
<dbReference type="InterPro" id="IPR028098">
    <property type="entry name" value="Glyco_trans_4-like_N"/>
</dbReference>
<feature type="domain" description="Glycosyltransferase subfamily 4-like N-terminal" evidence="2">
    <location>
        <begin position="3"/>
        <end position="127"/>
    </location>
</feature>
<accession>A0AAN3T5I8</accession>
<name>A0AAN3T5I8_ECOLX</name>
<dbReference type="SUPFAM" id="SSF53756">
    <property type="entry name" value="UDP-Glycosyltransferase/glycogen phosphorylase"/>
    <property type="match status" value="1"/>
</dbReference>
<dbReference type="InterPro" id="IPR001296">
    <property type="entry name" value="Glyco_trans_1"/>
</dbReference>
<dbReference type="CDD" id="cd03808">
    <property type="entry name" value="GT4_CapM-like"/>
    <property type="match status" value="1"/>
</dbReference>
<evidence type="ECO:0000313" key="3">
    <source>
        <dbReference type="EMBL" id="EGE1986290.1"/>
    </source>
</evidence>
<dbReference type="EMBL" id="AAVTXU010000002">
    <property type="protein sequence ID" value="EGE1986290.1"/>
    <property type="molecule type" value="Genomic_DNA"/>
</dbReference>
<protein>
    <submittedName>
        <fullName evidence="3">Glycosyltransferase family 1 protein</fullName>
    </submittedName>
</protein>
<dbReference type="GO" id="GO:1901135">
    <property type="term" value="P:carbohydrate derivative metabolic process"/>
    <property type="evidence" value="ECO:0007669"/>
    <property type="project" value="UniProtKB-ARBA"/>
</dbReference>
<proteinExistence type="predicted"/>
<dbReference type="Pfam" id="PF13477">
    <property type="entry name" value="Glyco_trans_4_2"/>
    <property type="match status" value="1"/>
</dbReference>
<dbReference type="PANTHER" id="PTHR12526:SF638">
    <property type="entry name" value="SPORE COAT PROTEIN SA"/>
    <property type="match status" value="1"/>
</dbReference>
<dbReference type="RefSeq" id="WP_073861017.1">
    <property type="nucleotide sequence ID" value="NZ_CABVWW010000004.1"/>
</dbReference>
<evidence type="ECO:0000259" key="2">
    <source>
        <dbReference type="Pfam" id="PF13477"/>
    </source>
</evidence>
<dbReference type="Gene3D" id="3.40.50.2000">
    <property type="entry name" value="Glycogen Phosphorylase B"/>
    <property type="match status" value="2"/>
</dbReference>